<dbReference type="PANTHER" id="PTHR43084:SF1">
    <property type="entry name" value="PERSULFIDE DIOXYGENASE ETHE1, MITOCHONDRIAL"/>
    <property type="match status" value="1"/>
</dbReference>
<dbReference type="PROSITE" id="PS50206">
    <property type="entry name" value="RHODANESE_3"/>
    <property type="match status" value="1"/>
</dbReference>
<feature type="domain" description="Rhodanese" evidence="3">
    <location>
        <begin position="16"/>
        <end position="111"/>
    </location>
</feature>
<dbReference type="GO" id="GO:0016787">
    <property type="term" value="F:hydrolase activity"/>
    <property type="evidence" value="ECO:0007669"/>
    <property type="project" value="UniProtKB-KW"/>
</dbReference>
<evidence type="ECO:0000313" key="4">
    <source>
        <dbReference type="EMBL" id="AUX10656.1"/>
    </source>
</evidence>
<dbReference type="SUPFAM" id="SSF56281">
    <property type="entry name" value="Metallo-hydrolase/oxidoreductase"/>
    <property type="match status" value="1"/>
</dbReference>
<dbReference type="InterPro" id="IPR036866">
    <property type="entry name" value="RibonucZ/Hydroxyglut_hydro"/>
</dbReference>
<dbReference type="Gene3D" id="3.60.15.10">
    <property type="entry name" value="Ribonuclease Z/Hydroxyacylglutathione hydrolase-like"/>
    <property type="match status" value="1"/>
</dbReference>
<dbReference type="InterPro" id="IPR001279">
    <property type="entry name" value="Metallo-B-lactamas"/>
</dbReference>
<gene>
    <name evidence="4" type="ORF">AArcSl_3045</name>
</gene>
<dbReference type="Gene3D" id="3.40.250.10">
    <property type="entry name" value="Rhodanese-like domain"/>
    <property type="match status" value="1"/>
</dbReference>
<dbReference type="InterPro" id="IPR001763">
    <property type="entry name" value="Rhodanese-like_dom"/>
</dbReference>
<dbReference type="SMART" id="SM00849">
    <property type="entry name" value="Lactamase_B"/>
    <property type="match status" value="1"/>
</dbReference>
<dbReference type="OrthoDB" id="9180at2157"/>
<evidence type="ECO:0000259" key="3">
    <source>
        <dbReference type="PROSITE" id="PS50206"/>
    </source>
</evidence>
<proteinExistence type="predicted"/>
<dbReference type="InterPro" id="IPR051682">
    <property type="entry name" value="Mito_Persulfide_Diox"/>
</dbReference>
<keyword evidence="5" id="KW-1185">Reference proteome</keyword>
<organism evidence="4 5">
    <name type="scientific">Halalkaliarchaeum desulfuricum</name>
    <dbReference type="NCBI Taxonomy" id="2055893"/>
    <lineage>
        <taxon>Archaea</taxon>
        <taxon>Methanobacteriati</taxon>
        <taxon>Methanobacteriota</taxon>
        <taxon>Stenosarchaea group</taxon>
        <taxon>Halobacteria</taxon>
        <taxon>Halobacteriales</taxon>
        <taxon>Haloferacaceae</taxon>
        <taxon>Halalkaliarchaeum</taxon>
    </lineage>
</organism>
<dbReference type="GeneID" id="37879412"/>
<dbReference type="InterPro" id="IPR036873">
    <property type="entry name" value="Rhodanese-like_dom_sf"/>
</dbReference>
<dbReference type="GO" id="GO:0050313">
    <property type="term" value="F:sulfur dioxygenase activity"/>
    <property type="evidence" value="ECO:0007669"/>
    <property type="project" value="InterPro"/>
</dbReference>
<sequence>MVDTITPARLRDWIDEDRSFTLLDTRPEESYDAWHIRDAIQYAYKPDFEFDADDFRAHTGLAPDDEIVTICAKGISSFDIAKRLEDAGYGNVTVVEGGMQGWSEVYDVVDIPTDGDVEIVQFQRRAKGCLSYLVADPSAEIAAVIDPTRHVEEFAAVASDRGYSIEFVLDTHVHADHISGGRELADHVGATYCLGAGAVERGVAYDYRPLERNEVIRVGEVDVKAVPTPGHTSEIVSYLVDREAVLTGDTLFVDSVGRTELQFGDGDAAGGAELLYDSLHRTLLAEPDAIGVLPGHFAVDADGTTAVTPGEPVTAAIGEVRTGIDLLGVDRETFVSRVAGSLPEKPPNYGTIIDVNAGREIPEDEQTSTELELGPNNCAATGD</sequence>
<dbReference type="GO" id="GO:0070813">
    <property type="term" value="P:hydrogen sulfide metabolic process"/>
    <property type="evidence" value="ECO:0007669"/>
    <property type="project" value="TreeGrafter"/>
</dbReference>
<evidence type="ECO:0000256" key="1">
    <source>
        <dbReference type="ARBA" id="ARBA00022723"/>
    </source>
</evidence>
<evidence type="ECO:0000256" key="2">
    <source>
        <dbReference type="SAM" id="MobiDB-lite"/>
    </source>
</evidence>
<dbReference type="InterPro" id="IPR044528">
    <property type="entry name" value="POD-like_MBL-fold"/>
</dbReference>
<keyword evidence="1" id="KW-0479">Metal-binding</keyword>
<dbReference type="PANTHER" id="PTHR43084">
    <property type="entry name" value="PERSULFIDE DIOXYGENASE ETHE1"/>
    <property type="match status" value="1"/>
</dbReference>
<protein>
    <submittedName>
        <fullName evidence="4">Zn-dependent hydrolase, glyoxylase</fullName>
    </submittedName>
</protein>
<dbReference type="CDD" id="cd07724">
    <property type="entry name" value="POD-like_MBL-fold"/>
    <property type="match status" value="1"/>
</dbReference>
<dbReference type="Proteomes" id="UP000263012">
    <property type="component" value="Chromosome"/>
</dbReference>
<dbReference type="CDD" id="cd00158">
    <property type="entry name" value="RHOD"/>
    <property type="match status" value="1"/>
</dbReference>
<dbReference type="EMBL" id="CP025066">
    <property type="protein sequence ID" value="AUX10656.1"/>
    <property type="molecule type" value="Genomic_DNA"/>
</dbReference>
<feature type="region of interest" description="Disordered" evidence="2">
    <location>
        <begin position="363"/>
        <end position="383"/>
    </location>
</feature>
<name>A0A343TNI4_9EURY</name>
<dbReference type="KEGG" id="hdf:AArcSl_3045"/>
<dbReference type="SMART" id="SM00450">
    <property type="entry name" value="RHOD"/>
    <property type="match status" value="1"/>
</dbReference>
<dbReference type="SUPFAM" id="SSF52821">
    <property type="entry name" value="Rhodanese/Cell cycle control phosphatase"/>
    <property type="match status" value="1"/>
</dbReference>
<dbReference type="GO" id="GO:0006749">
    <property type="term" value="P:glutathione metabolic process"/>
    <property type="evidence" value="ECO:0007669"/>
    <property type="project" value="InterPro"/>
</dbReference>
<dbReference type="Pfam" id="PF00753">
    <property type="entry name" value="Lactamase_B"/>
    <property type="match status" value="1"/>
</dbReference>
<dbReference type="RefSeq" id="WP_119821173.1">
    <property type="nucleotide sequence ID" value="NZ_CP025066.1"/>
</dbReference>
<dbReference type="AlphaFoldDB" id="A0A343TNI4"/>
<dbReference type="Pfam" id="PF00581">
    <property type="entry name" value="Rhodanese"/>
    <property type="match status" value="1"/>
</dbReference>
<keyword evidence="4" id="KW-0378">Hydrolase</keyword>
<dbReference type="GO" id="GO:0046872">
    <property type="term" value="F:metal ion binding"/>
    <property type="evidence" value="ECO:0007669"/>
    <property type="project" value="UniProtKB-KW"/>
</dbReference>
<reference evidence="5" key="1">
    <citation type="submission" date="2017-11" db="EMBL/GenBank/DDBJ databases">
        <title>Phenotypic and genomic properties of facultatively anaerobic sulfur-reducing natronoarchaea from hypersaline soda lakes.</title>
        <authorList>
            <person name="Sorokin D.Y."/>
            <person name="Kublanov I.V."/>
            <person name="Roman P."/>
            <person name="Sinninghe Damste J.S."/>
            <person name="Golyshin P.N."/>
            <person name="Rojo D."/>
            <person name="Ciordia S."/>
            <person name="Mena M.D.C."/>
            <person name="Ferrer M."/>
            <person name="Messina E."/>
            <person name="Smedile F."/>
            <person name="La Spada G."/>
            <person name="La Cono V."/>
            <person name="Yakimov M.M."/>
        </authorList>
    </citation>
    <scope>NUCLEOTIDE SEQUENCE [LARGE SCALE GENOMIC DNA]</scope>
    <source>
        <strain evidence="5">AArc-Sl</strain>
    </source>
</reference>
<accession>A0A343TNI4</accession>
<evidence type="ECO:0000313" key="5">
    <source>
        <dbReference type="Proteomes" id="UP000263012"/>
    </source>
</evidence>